<dbReference type="EMBL" id="VMGH01000030">
    <property type="protein sequence ID" value="TSC91682.1"/>
    <property type="molecule type" value="Genomic_DNA"/>
</dbReference>
<dbReference type="AlphaFoldDB" id="A0A554LFQ4"/>
<accession>A0A554LFQ4</accession>
<protein>
    <submittedName>
        <fullName evidence="1">Uncharacterized protein</fullName>
    </submittedName>
</protein>
<feature type="non-terminal residue" evidence="1">
    <location>
        <position position="1"/>
    </location>
</feature>
<comment type="caution">
    <text evidence="1">The sequence shown here is derived from an EMBL/GenBank/DDBJ whole genome shotgun (WGS) entry which is preliminary data.</text>
</comment>
<organism evidence="1 2">
    <name type="scientific">Candidatus Berkelbacteria bacterium Licking1014_96</name>
    <dbReference type="NCBI Taxonomy" id="2017149"/>
    <lineage>
        <taxon>Bacteria</taxon>
        <taxon>Candidatus Berkelbacteria</taxon>
    </lineage>
</organism>
<sequence>IEVSYSAAALDYRRSMQSLLRGYKQLRGDLDRYIEYAKSHGWVIDSAHTISFENAYSSRQNIYQATISLSPPPEYQVRHQRALACLERGIAAMDALKGGNYQIFHELSDENTPALASIMNDYGL</sequence>
<proteinExistence type="predicted"/>
<dbReference type="Proteomes" id="UP000318296">
    <property type="component" value="Unassembled WGS sequence"/>
</dbReference>
<gene>
    <name evidence="1" type="ORF">CEN92_216</name>
</gene>
<evidence type="ECO:0000313" key="2">
    <source>
        <dbReference type="Proteomes" id="UP000318296"/>
    </source>
</evidence>
<name>A0A554LFQ4_9BACT</name>
<evidence type="ECO:0000313" key="1">
    <source>
        <dbReference type="EMBL" id="TSC91682.1"/>
    </source>
</evidence>
<reference evidence="1 2" key="1">
    <citation type="submission" date="2017-07" db="EMBL/GenBank/DDBJ databases">
        <title>Mechanisms for carbon and nitrogen cycling indicate functional differentiation within the Candidate Phyla Radiation.</title>
        <authorList>
            <person name="Danczak R.E."/>
            <person name="Johnston M.D."/>
            <person name="Kenah C."/>
            <person name="Slattery M."/>
            <person name="Wrighton K.C."/>
            <person name="Wilkins M.J."/>
        </authorList>
    </citation>
    <scope>NUCLEOTIDE SEQUENCE [LARGE SCALE GENOMIC DNA]</scope>
    <source>
        <strain evidence="1">Licking1014_96</strain>
    </source>
</reference>